<organism evidence="1 2">
    <name type="scientific">Methanoculleus frigidifontis</name>
    <dbReference type="NCBI Taxonomy" id="2584085"/>
    <lineage>
        <taxon>Archaea</taxon>
        <taxon>Methanobacteriati</taxon>
        <taxon>Methanobacteriota</taxon>
        <taxon>Stenosarchaea group</taxon>
        <taxon>Methanomicrobia</taxon>
        <taxon>Methanomicrobiales</taxon>
        <taxon>Methanomicrobiaceae</taxon>
        <taxon>Methanoculleus</taxon>
    </lineage>
</organism>
<reference evidence="1" key="1">
    <citation type="submission" date="2019-05" db="EMBL/GenBank/DDBJ databases">
        <title>Methanoculleus sp. FWC-SCC1, a methanogenic archaeon isolated from deep marine cold seep.</title>
        <authorList>
            <person name="Chen Y.-W."/>
            <person name="Chen S.-C."/>
            <person name="Teng N.-H."/>
            <person name="Lai M.-C."/>
        </authorList>
    </citation>
    <scope>NUCLEOTIDE SEQUENCE</scope>
    <source>
        <strain evidence="1">FWC-SCC1</strain>
    </source>
</reference>
<name>A0ABT8MCT5_9EURY</name>
<evidence type="ECO:0008006" key="3">
    <source>
        <dbReference type="Google" id="ProtNLM"/>
    </source>
</evidence>
<comment type="caution">
    <text evidence="1">The sequence shown here is derived from an EMBL/GenBank/DDBJ whole genome shotgun (WGS) entry which is preliminary data.</text>
</comment>
<accession>A0ABT8MCT5</accession>
<dbReference type="RefSeq" id="WP_301664928.1">
    <property type="nucleotide sequence ID" value="NZ_VCYH01000009.1"/>
</dbReference>
<evidence type="ECO:0000313" key="1">
    <source>
        <dbReference type="EMBL" id="MDN7025742.1"/>
    </source>
</evidence>
<dbReference type="Proteomes" id="UP001168338">
    <property type="component" value="Unassembled WGS sequence"/>
</dbReference>
<gene>
    <name evidence="1" type="ORF">FGU65_12770</name>
</gene>
<evidence type="ECO:0000313" key="2">
    <source>
        <dbReference type="Proteomes" id="UP001168338"/>
    </source>
</evidence>
<protein>
    <recommendedName>
        <fullName evidence="3">Restriction endonuclease</fullName>
    </recommendedName>
</protein>
<proteinExistence type="predicted"/>
<dbReference type="EMBL" id="VCYH01000009">
    <property type="protein sequence ID" value="MDN7025742.1"/>
    <property type="molecule type" value="Genomic_DNA"/>
</dbReference>
<keyword evidence="2" id="KW-1185">Reference proteome</keyword>
<sequence>MGSTRDATYLDVMRALAKQYAPSEGWEFAWKPDYGSIQPECVISRRYKGTTERVLVGVKMEKKVPAGVLAGLAEQSRSLAAQRMPVERTVLVVPTGAEVAETAEDVDVMHLGSYQVLGNRIAWTKNLERSDAVEAEREQKGFA</sequence>